<evidence type="ECO:0000313" key="3">
    <source>
        <dbReference type="Proteomes" id="UP000050525"/>
    </source>
</evidence>
<accession>A0A151P0G1</accession>
<dbReference type="AlphaFoldDB" id="A0A151P0G1"/>
<reference evidence="2 3" key="1">
    <citation type="journal article" date="2012" name="Genome Biol.">
        <title>Sequencing three crocodilian genomes to illuminate the evolution of archosaurs and amniotes.</title>
        <authorList>
            <person name="St John J.A."/>
            <person name="Braun E.L."/>
            <person name="Isberg S.R."/>
            <person name="Miles L.G."/>
            <person name="Chong A.Y."/>
            <person name="Gongora J."/>
            <person name="Dalzell P."/>
            <person name="Moran C."/>
            <person name="Bed'hom B."/>
            <person name="Abzhanov A."/>
            <person name="Burgess S.C."/>
            <person name="Cooksey A.M."/>
            <person name="Castoe T.A."/>
            <person name="Crawford N.G."/>
            <person name="Densmore L.D."/>
            <person name="Drew J.C."/>
            <person name="Edwards S.V."/>
            <person name="Faircloth B.C."/>
            <person name="Fujita M.K."/>
            <person name="Greenwold M.J."/>
            <person name="Hoffmann F.G."/>
            <person name="Howard J.M."/>
            <person name="Iguchi T."/>
            <person name="Janes D.E."/>
            <person name="Khan S.Y."/>
            <person name="Kohno S."/>
            <person name="de Koning A.J."/>
            <person name="Lance S.L."/>
            <person name="McCarthy F.M."/>
            <person name="McCormack J.E."/>
            <person name="Merchant M.E."/>
            <person name="Peterson D.G."/>
            <person name="Pollock D.D."/>
            <person name="Pourmand N."/>
            <person name="Raney B.J."/>
            <person name="Roessler K.A."/>
            <person name="Sanford J.R."/>
            <person name="Sawyer R.H."/>
            <person name="Schmidt C.J."/>
            <person name="Triplett E.W."/>
            <person name="Tuberville T.D."/>
            <person name="Venegas-Anaya M."/>
            <person name="Howard J.T."/>
            <person name="Jarvis E.D."/>
            <person name="Guillette L.J.Jr."/>
            <person name="Glenn T.C."/>
            <person name="Green R.E."/>
            <person name="Ray D.A."/>
        </authorList>
    </citation>
    <scope>NUCLEOTIDE SEQUENCE [LARGE SCALE GENOMIC DNA]</scope>
    <source>
        <strain evidence="2">KSC_2009_1</strain>
    </source>
</reference>
<keyword evidence="1" id="KW-0732">Signal</keyword>
<feature type="chain" id="PRO_5007586548" description="Secreted protein" evidence="1">
    <location>
        <begin position="25"/>
        <end position="72"/>
    </location>
</feature>
<dbReference type="Proteomes" id="UP000050525">
    <property type="component" value="Unassembled WGS sequence"/>
</dbReference>
<evidence type="ECO:0008006" key="4">
    <source>
        <dbReference type="Google" id="ProtNLM"/>
    </source>
</evidence>
<keyword evidence="3" id="KW-1185">Reference proteome</keyword>
<name>A0A151P0G1_ALLMI</name>
<gene>
    <name evidence="2" type="ORF">Y1Q_0022190</name>
</gene>
<evidence type="ECO:0000313" key="2">
    <source>
        <dbReference type="EMBL" id="KYO42329.1"/>
    </source>
</evidence>
<organism evidence="2 3">
    <name type="scientific">Alligator mississippiensis</name>
    <name type="common">American alligator</name>
    <dbReference type="NCBI Taxonomy" id="8496"/>
    <lineage>
        <taxon>Eukaryota</taxon>
        <taxon>Metazoa</taxon>
        <taxon>Chordata</taxon>
        <taxon>Craniata</taxon>
        <taxon>Vertebrata</taxon>
        <taxon>Euteleostomi</taxon>
        <taxon>Archelosauria</taxon>
        <taxon>Archosauria</taxon>
        <taxon>Crocodylia</taxon>
        <taxon>Alligatoridae</taxon>
        <taxon>Alligatorinae</taxon>
        <taxon>Alligator</taxon>
    </lineage>
</organism>
<sequence>MGTIGWQCNMRSVFLSSLICPSLLELLSSCRRCEKSAGWQYNTCPTVFISSWIRLSLPELHSSHQRCEKPSG</sequence>
<feature type="signal peptide" evidence="1">
    <location>
        <begin position="1"/>
        <end position="24"/>
    </location>
</feature>
<comment type="caution">
    <text evidence="2">The sequence shown here is derived from an EMBL/GenBank/DDBJ whole genome shotgun (WGS) entry which is preliminary data.</text>
</comment>
<protein>
    <recommendedName>
        <fullName evidence="4">Secreted protein</fullName>
    </recommendedName>
</protein>
<dbReference type="EMBL" id="AKHW03001467">
    <property type="protein sequence ID" value="KYO42329.1"/>
    <property type="molecule type" value="Genomic_DNA"/>
</dbReference>
<proteinExistence type="predicted"/>
<evidence type="ECO:0000256" key="1">
    <source>
        <dbReference type="SAM" id="SignalP"/>
    </source>
</evidence>